<evidence type="ECO:0000256" key="11">
    <source>
        <dbReference type="ARBA" id="ARBA00023136"/>
    </source>
</evidence>
<dbReference type="RefSeq" id="WP_116064879.1">
    <property type="nucleotide sequence ID" value="NZ_QRDZ01000038.1"/>
</dbReference>
<dbReference type="InterPro" id="IPR014206">
    <property type="entry name" value="Cyt_c_ubiqinol_oxidase_su3"/>
</dbReference>
<evidence type="ECO:0000256" key="2">
    <source>
        <dbReference type="ARBA" id="ARBA00010581"/>
    </source>
</evidence>
<comment type="subcellular location">
    <subcellularLocation>
        <location evidence="1 17">Cell membrane</location>
        <topology evidence="1 17">Multi-pass membrane protein</topology>
    </subcellularLocation>
</comment>
<dbReference type="InterPro" id="IPR035973">
    <property type="entry name" value="Cyt_c_oxidase_su3-like_sf"/>
</dbReference>
<comment type="caution">
    <text evidence="20">The sequence shown here is derived from an EMBL/GenBank/DDBJ whole genome shotgun (WGS) entry which is preliminary data.</text>
</comment>
<evidence type="ECO:0000313" key="21">
    <source>
        <dbReference type="Proteomes" id="UP000256977"/>
    </source>
</evidence>
<keyword evidence="7 17" id="KW-0812">Transmembrane</keyword>
<evidence type="ECO:0000256" key="15">
    <source>
        <dbReference type="ARBA" id="ARBA00032189"/>
    </source>
</evidence>
<dbReference type="InterPro" id="IPR033946">
    <property type="entry name" value="Ubiquinol_oxase_su3_dom"/>
</dbReference>
<feature type="transmembrane region" description="Helical" evidence="18">
    <location>
        <begin position="81"/>
        <end position="102"/>
    </location>
</feature>
<dbReference type="GO" id="GO:0019646">
    <property type="term" value="P:aerobic electron transport chain"/>
    <property type="evidence" value="ECO:0007669"/>
    <property type="project" value="InterPro"/>
</dbReference>
<dbReference type="PANTHER" id="PTHR11403">
    <property type="entry name" value="CYTOCHROME C OXIDASE SUBUNIT III"/>
    <property type="match status" value="1"/>
</dbReference>
<dbReference type="GO" id="GO:0009486">
    <property type="term" value="F:cytochrome bo3 ubiquinol oxidase activity"/>
    <property type="evidence" value="ECO:0007669"/>
    <property type="project" value="InterPro"/>
</dbReference>
<keyword evidence="6" id="KW-1003">Cell membrane</keyword>
<dbReference type="PANTHER" id="PTHR11403:SF2">
    <property type="entry name" value="CYTOCHROME BO(3) UBIQUINOL OXIDASE SUBUNIT 3"/>
    <property type="match status" value="1"/>
</dbReference>
<organism evidence="20 21">
    <name type="scientific">Cohnella phaseoli</name>
    <dbReference type="NCBI Taxonomy" id="456490"/>
    <lineage>
        <taxon>Bacteria</taxon>
        <taxon>Bacillati</taxon>
        <taxon>Bacillota</taxon>
        <taxon>Bacilli</taxon>
        <taxon>Bacillales</taxon>
        <taxon>Paenibacillaceae</taxon>
        <taxon>Cohnella</taxon>
    </lineage>
</organism>
<dbReference type="CDD" id="cd02863">
    <property type="entry name" value="Ubiquinol_oxidase_III"/>
    <property type="match status" value="1"/>
</dbReference>
<evidence type="ECO:0000256" key="13">
    <source>
        <dbReference type="ARBA" id="ARBA00030072"/>
    </source>
</evidence>
<dbReference type="SUPFAM" id="SSF81452">
    <property type="entry name" value="Cytochrome c oxidase subunit III-like"/>
    <property type="match status" value="1"/>
</dbReference>
<dbReference type="EMBL" id="QRDZ01000038">
    <property type="protein sequence ID" value="RED56709.1"/>
    <property type="molecule type" value="Genomic_DNA"/>
</dbReference>
<keyword evidence="9 18" id="KW-1133">Transmembrane helix</keyword>
<evidence type="ECO:0000256" key="14">
    <source>
        <dbReference type="ARBA" id="ARBA00031884"/>
    </source>
</evidence>
<dbReference type="PROSITE" id="PS50253">
    <property type="entry name" value="COX3"/>
    <property type="match status" value="1"/>
</dbReference>
<feature type="transmembrane region" description="Helical" evidence="18">
    <location>
        <begin position="149"/>
        <end position="173"/>
    </location>
</feature>
<reference evidence="20 21" key="1">
    <citation type="submission" date="2018-07" db="EMBL/GenBank/DDBJ databases">
        <title>Genomic Encyclopedia of Type Strains, Phase III (KMG-III): the genomes of soil and plant-associated and newly described type strains.</title>
        <authorList>
            <person name="Whitman W."/>
        </authorList>
    </citation>
    <scope>NUCLEOTIDE SEQUENCE [LARGE SCALE GENOMIC DNA]</scope>
    <source>
        <strain evidence="20 21">CECT 7287</strain>
    </source>
</reference>
<dbReference type="InterPro" id="IPR013833">
    <property type="entry name" value="Cyt_c_oxidase_su3_a-hlx"/>
</dbReference>
<evidence type="ECO:0000256" key="16">
    <source>
        <dbReference type="ARBA" id="ARBA00032717"/>
    </source>
</evidence>
<dbReference type="Proteomes" id="UP000256977">
    <property type="component" value="Unassembled WGS sequence"/>
</dbReference>
<feature type="transmembrane region" description="Helical" evidence="18">
    <location>
        <begin position="194"/>
        <end position="212"/>
    </location>
</feature>
<evidence type="ECO:0000256" key="12">
    <source>
        <dbReference type="ARBA" id="ARBA00025694"/>
    </source>
</evidence>
<comment type="subunit">
    <text evidence="3">Heterooctamer of two A chains, two B chains, two C chains and two D chains.</text>
</comment>
<dbReference type="GO" id="GO:0004129">
    <property type="term" value="F:cytochrome-c oxidase activity"/>
    <property type="evidence" value="ECO:0007669"/>
    <property type="project" value="InterPro"/>
</dbReference>
<feature type="transmembrane region" description="Helical" evidence="18">
    <location>
        <begin position="40"/>
        <end position="61"/>
    </location>
</feature>
<evidence type="ECO:0000256" key="8">
    <source>
        <dbReference type="ARBA" id="ARBA00022982"/>
    </source>
</evidence>
<gene>
    <name evidence="20" type="ORF">DFP98_13878</name>
</gene>
<comment type="similarity">
    <text evidence="2 17">Belongs to the cytochrome c oxidase subunit 3 family.</text>
</comment>
<evidence type="ECO:0000256" key="6">
    <source>
        <dbReference type="ARBA" id="ARBA00022475"/>
    </source>
</evidence>
<evidence type="ECO:0000256" key="3">
    <source>
        <dbReference type="ARBA" id="ARBA00011700"/>
    </source>
</evidence>
<comment type="function">
    <text evidence="12">Cytochrome bo(3) ubiquinol terminal oxidase is the component of the aerobic respiratory chain of E.coli that predominates when cells are grown at high aeration. Has proton pump activity across the membrane in addition to electron transfer, pumping 2 protons/electron.</text>
</comment>
<evidence type="ECO:0000256" key="5">
    <source>
        <dbReference type="ARBA" id="ARBA00022448"/>
    </source>
</evidence>
<feature type="domain" description="Heme-copper oxidase subunit III family profile" evidence="19">
    <location>
        <begin position="1"/>
        <end position="214"/>
    </location>
</feature>
<sequence length="215" mass="23350">MAKSGSHQAALKAQHGGHGAGHGHGHEGHHDQEGLRVMGFWIFLITDCILFGTLFATYVVLSGNTAGGPTGAELFEMPGVIAETFILLTSSFTSGLAVLAMNRGDRKGLIFWLGVTVLLGAAFITLEVTEFATLVHEGATISTSAHWSAFYTLVGTHGLHVSLGLVWMIAIMIQLGRHGINSVTRRKVNVISMYWHFLDVVWIFVFTIVYLLEVM</sequence>
<dbReference type="InterPro" id="IPR000298">
    <property type="entry name" value="Cyt_c_oxidase-like_su3"/>
</dbReference>
<evidence type="ECO:0000256" key="17">
    <source>
        <dbReference type="RuleBase" id="RU003376"/>
    </source>
</evidence>
<evidence type="ECO:0000256" key="1">
    <source>
        <dbReference type="ARBA" id="ARBA00004651"/>
    </source>
</evidence>
<keyword evidence="10" id="KW-0560">Oxidoreductase</keyword>
<dbReference type="FunFam" id="1.20.120.80:FF:000001">
    <property type="entry name" value="Cytochrome (Ubi)quinol oxidase subunit III"/>
    <property type="match status" value="1"/>
</dbReference>
<keyword evidence="8" id="KW-0249">Electron transport</keyword>
<proteinExistence type="inferred from homology"/>
<keyword evidence="11 18" id="KW-0472">Membrane</keyword>
<accession>A0A3D9I5B1</accession>
<protein>
    <recommendedName>
        <fullName evidence="4">Cytochrome bo(3) ubiquinol oxidase subunit 3</fullName>
    </recommendedName>
    <alternativeName>
        <fullName evidence="15">Cytochrome o ubiquinol oxidase subunit 3</fullName>
    </alternativeName>
    <alternativeName>
        <fullName evidence="13">Oxidase bo(3) subunit 3</fullName>
    </alternativeName>
    <alternativeName>
        <fullName evidence="16">Ubiquinol oxidase polypeptide III</fullName>
    </alternativeName>
    <alternativeName>
        <fullName evidence="14">Ubiquinol oxidase subunit 3</fullName>
    </alternativeName>
</protein>
<evidence type="ECO:0000259" key="19">
    <source>
        <dbReference type="PROSITE" id="PS50253"/>
    </source>
</evidence>
<dbReference type="OrthoDB" id="9810850at2"/>
<keyword evidence="5" id="KW-0813">Transport</keyword>
<dbReference type="NCBIfam" id="TIGR02842">
    <property type="entry name" value="CyoC"/>
    <property type="match status" value="1"/>
</dbReference>
<keyword evidence="21" id="KW-1185">Reference proteome</keyword>
<evidence type="ECO:0000313" key="20">
    <source>
        <dbReference type="EMBL" id="RED56709.1"/>
    </source>
</evidence>
<name>A0A3D9I5B1_9BACL</name>
<dbReference type="AlphaFoldDB" id="A0A3D9I5B1"/>
<evidence type="ECO:0000256" key="9">
    <source>
        <dbReference type="ARBA" id="ARBA00022989"/>
    </source>
</evidence>
<evidence type="ECO:0000256" key="4">
    <source>
        <dbReference type="ARBA" id="ARBA00014687"/>
    </source>
</evidence>
<dbReference type="InterPro" id="IPR024791">
    <property type="entry name" value="Cyt_c/ubiquinol_Oxase_su3"/>
</dbReference>
<evidence type="ECO:0000256" key="18">
    <source>
        <dbReference type="SAM" id="Phobius"/>
    </source>
</evidence>
<evidence type="ECO:0000256" key="7">
    <source>
        <dbReference type="ARBA" id="ARBA00022692"/>
    </source>
</evidence>
<evidence type="ECO:0000256" key="10">
    <source>
        <dbReference type="ARBA" id="ARBA00023002"/>
    </source>
</evidence>
<dbReference type="GO" id="GO:0005886">
    <property type="term" value="C:plasma membrane"/>
    <property type="evidence" value="ECO:0007669"/>
    <property type="project" value="UniProtKB-SubCell"/>
</dbReference>
<feature type="transmembrane region" description="Helical" evidence="18">
    <location>
        <begin position="109"/>
        <end position="129"/>
    </location>
</feature>
<dbReference type="Pfam" id="PF00510">
    <property type="entry name" value="COX3"/>
    <property type="match status" value="1"/>
</dbReference>
<dbReference type="Gene3D" id="1.20.120.80">
    <property type="entry name" value="Cytochrome c oxidase, subunit III, four-helix bundle"/>
    <property type="match status" value="1"/>
</dbReference>